<dbReference type="GO" id="GO:0005829">
    <property type="term" value="C:cytosol"/>
    <property type="evidence" value="ECO:0000318"/>
    <property type="project" value="GO_Central"/>
</dbReference>
<dbReference type="Proteomes" id="UP000001449">
    <property type="component" value="Chromosome 3"/>
</dbReference>
<feature type="compositionally biased region" description="Basic and acidic residues" evidence="2">
    <location>
        <begin position="581"/>
        <end position="592"/>
    </location>
</feature>
<dbReference type="Pfam" id="PF23195">
    <property type="entry name" value="UBQLN1"/>
    <property type="match status" value="2"/>
</dbReference>
<dbReference type="FunFam" id="1.10.8.10:FF:000079">
    <property type="entry name" value="Ubiquitin family protein"/>
    <property type="match status" value="1"/>
</dbReference>
<reference evidence="5 6" key="1">
    <citation type="journal article" date="2004" name="Science">
        <title>The genome of the diatom Thalassiosira pseudonana: ecology, evolution, and metabolism.</title>
        <authorList>
            <person name="Armbrust E.V."/>
            <person name="Berges J.A."/>
            <person name="Bowler C."/>
            <person name="Green B.R."/>
            <person name="Martinez D."/>
            <person name="Putnam N.H."/>
            <person name="Zhou S."/>
            <person name="Allen A.E."/>
            <person name="Apt K.E."/>
            <person name="Bechner M."/>
            <person name="Brzezinski M.A."/>
            <person name="Chaal B.K."/>
            <person name="Chiovitti A."/>
            <person name="Davis A.K."/>
            <person name="Demarest M.S."/>
            <person name="Detter J.C."/>
            <person name="Glavina T."/>
            <person name="Goodstein D."/>
            <person name="Hadi M.Z."/>
            <person name="Hellsten U."/>
            <person name="Hildebrand M."/>
            <person name="Jenkins B.D."/>
            <person name="Jurka J."/>
            <person name="Kapitonov V.V."/>
            <person name="Kroger N."/>
            <person name="Lau W.W."/>
            <person name="Lane T.W."/>
            <person name="Larimer F.W."/>
            <person name="Lippmeier J.C."/>
            <person name="Lucas S."/>
            <person name="Medina M."/>
            <person name="Montsant A."/>
            <person name="Obornik M."/>
            <person name="Parker M.S."/>
            <person name="Palenik B."/>
            <person name="Pazour G.J."/>
            <person name="Richardson P.M."/>
            <person name="Rynearson T.A."/>
            <person name="Saito M.A."/>
            <person name="Schwartz D.C."/>
            <person name="Thamatrakoln K."/>
            <person name="Valentin K."/>
            <person name="Vardi A."/>
            <person name="Wilkerson F.P."/>
            <person name="Rokhsar D.S."/>
        </authorList>
    </citation>
    <scope>NUCLEOTIDE SEQUENCE [LARGE SCALE GENOMIC DNA]</scope>
    <source>
        <strain evidence="5 6">CCMP1335</strain>
    </source>
</reference>
<dbReference type="Pfam" id="PF00240">
    <property type="entry name" value="ubiquitin"/>
    <property type="match status" value="1"/>
</dbReference>
<feature type="domain" description="UBA" evidence="3">
    <location>
        <begin position="498"/>
        <end position="542"/>
    </location>
</feature>
<feature type="compositionally biased region" description="Gly residues" evidence="2">
    <location>
        <begin position="458"/>
        <end position="471"/>
    </location>
</feature>
<dbReference type="STRING" id="35128.B8BXT6"/>
<evidence type="ECO:0000256" key="2">
    <source>
        <dbReference type="SAM" id="MobiDB-lite"/>
    </source>
</evidence>
<dbReference type="KEGG" id="tps:THAPSDRAFT_21756"/>
<gene>
    <name evidence="5" type="ORF">THAPSDRAFT_21756</name>
</gene>
<dbReference type="eggNOG" id="KOG0010">
    <property type="taxonomic scope" value="Eukaryota"/>
</dbReference>
<dbReference type="SUPFAM" id="SSF46934">
    <property type="entry name" value="UBA-like"/>
    <property type="match status" value="1"/>
</dbReference>
<feature type="region of interest" description="Disordered" evidence="2">
    <location>
        <begin position="543"/>
        <end position="592"/>
    </location>
</feature>
<dbReference type="RefSeq" id="XP_002288828.1">
    <property type="nucleotide sequence ID" value="XM_002288792.1"/>
</dbReference>
<protein>
    <recommendedName>
        <fullName evidence="1">Ubiquilin</fullName>
    </recommendedName>
</protein>
<feature type="compositionally biased region" description="Low complexity" evidence="2">
    <location>
        <begin position="278"/>
        <end position="296"/>
    </location>
</feature>
<organism evidence="5 6">
    <name type="scientific">Thalassiosira pseudonana</name>
    <name type="common">Marine diatom</name>
    <name type="synonym">Cyclotella nana</name>
    <dbReference type="NCBI Taxonomy" id="35128"/>
    <lineage>
        <taxon>Eukaryota</taxon>
        <taxon>Sar</taxon>
        <taxon>Stramenopiles</taxon>
        <taxon>Ochrophyta</taxon>
        <taxon>Bacillariophyta</taxon>
        <taxon>Coscinodiscophyceae</taxon>
        <taxon>Thalassiosirophycidae</taxon>
        <taxon>Thalassiosirales</taxon>
        <taxon>Thalassiosiraceae</taxon>
        <taxon>Thalassiosira</taxon>
    </lineage>
</organism>
<keyword evidence="6" id="KW-1185">Reference proteome</keyword>
<dbReference type="Gene3D" id="1.10.8.10">
    <property type="entry name" value="DNA helicase RuvA subunit, C-terminal domain"/>
    <property type="match status" value="1"/>
</dbReference>
<dbReference type="OMA" id="PGMDMFG"/>
<evidence type="ECO:0000259" key="4">
    <source>
        <dbReference type="PROSITE" id="PS50053"/>
    </source>
</evidence>
<dbReference type="GO" id="GO:0031593">
    <property type="term" value="F:polyubiquitin modification-dependent protein binding"/>
    <property type="evidence" value="ECO:0000318"/>
    <property type="project" value="GO_Central"/>
</dbReference>
<feature type="compositionally biased region" description="Low complexity" evidence="2">
    <location>
        <begin position="305"/>
        <end position="320"/>
    </location>
</feature>
<dbReference type="HOGENOM" id="CLU_024293_4_0_1"/>
<dbReference type="InterPro" id="IPR015940">
    <property type="entry name" value="UBA"/>
</dbReference>
<dbReference type="SMART" id="SM00727">
    <property type="entry name" value="STI1"/>
    <property type="match status" value="4"/>
</dbReference>
<dbReference type="InterPro" id="IPR006636">
    <property type="entry name" value="STI1_HS-bd"/>
</dbReference>
<dbReference type="InParanoid" id="B8BXT6"/>
<evidence type="ECO:0000256" key="1">
    <source>
        <dbReference type="ARBA" id="ARBA00071717"/>
    </source>
</evidence>
<dbReference type="Gene3D" id="1.10.260.100">
    <property type="match status" value="1"/>
</dbReference>
<dbReference type="PANTHER" id="PTHR10677">
    <property type="entry name" value="UBIQUILIN"/>
    <property type="match status" value="1"/>
</dbReference>
<evidence type="ECO:0000313" key="5">
    <source>
        <dbReference type="EMBL" id="EED94264.1"/>
    </source>
</evidence>
<feature type="region of interest" description="Disordered" evidence="2">
    <location>
        <begin position="438"/>
        <end position="500"/>
    </location>
</feature>
<dbReference type="Gene3D" id="3.10.20.90">
    <property type="entry name" value="Phosphatidylinositol 3-kinase Catalytic Subunit, Chain A, domain 1"/>
    <property type="match status" value="1"/>
</dbReference>
<accession>B8BXT6</accession>
<feature type="region of interest" description="Disordered" evidence="2">
    <location>
        <begin position="109"/>
        <end position="149"/>
    </location>
</feature>
<dbReference type="GeneID" id="7451655"/>
<sequence length="592" mass="62332">MTGDVSTGNRNASLTLTIRLTTSVRFTIGSGSDANNSITPSSTVRRVKEIISQCQECEFCAVERQRLIYRGRILSENDRTLADYGIGTGGGAAGDGIVLYLVIGSAPSGGGGVSSPTQPASDQPTSPTQDPYNPFGNLSQMMSNMNNNNGAPDLAAFQQQMQQNPNMMNAMMNNPMVQSMLSNPDFMRNMMENNSMMRGLMESNPELRHALEDPELMRRSLEMMRDPSAMQNAMRNQDLAMSQIENMPGGFNALRSMYENVQEPMMDAMSGGGGGANASGSSSNSVQSGGNSQGAANQAMPNPWGSPTSTTANGNNPAAPVNPFASFGGMGGLGMPNMGGGGGGSNPWANPPDTQQLEATLQMMENPMMQQMMQQFMSDPEALRQMMESNPMMRQLRETNPQAAAMMSNPEVMRSMMNPDTLRSMLQLQRTFGGMQPGVGGSAQSRPPAGGLDFSSLLGGGAAPPAGGGAFGTAPNPFLSFPFGAPQQPASQQHHQPAPGERFRHQLQNLNDMGFTDRSANIRALTSGHGNVNRAIEILLENPPEMGGDDVEPATASAAGAGGDAMGSNDTAGGEGAGESSEPKGNSEKKND</sequence>
<dbReference type="SMART" id="SM00213">
    <property type="entry name" value="UBQ"/>
    <property type="match status" value="1"/>
</dbReference>
<proteinExistence type="predicted"/>
<dbReference type="InterPro" id="IPR015496">
    <property type="entry name" value="Ubiquilin"/>
</dbReference>
<feature type="region of interest" description="Disordered" evidence="2">
    <location>
        <begin position="266"/>
        <end position="320"/>
    </location>
</feature>
<dbReference type="PROSITE" id="PS50053">
    <property type="entry name" value="UBIQUITIN_2"/>
    <property type="match status" value="1"/>
</dbReference>
<dbReference type="PANTHER" id="PTHR10677:SF3">
    <property type="entry name" value="FI07626P-RELATED"/>
    <property type="match status" value="1"/>
</dbReference>
<reference evidence="5 6" key="2">
    <citation type="journal article" date="2008" name="Nature">
        <title>The Phaeodactylum genome reveals the evolutionary history of diatom genomes.</title>
        <authorList>
            <person name="Bowler C."/>
            <person name="Allen A.E."/>
            <person name="Badger J.H."/>
            <person name="Grimwood J."/>
            <person name="Jabbari K."/>
            <person name="Kuo A."/>
            <person name="Maheswari U."/>
            <person name="Martens C."/>
            <person name="Maumus F."/>
            <person name="Otillar R.P."/>
            <person name="Rayko E."/>
            <person name="Salamov A."/>
            <person name="Vandepoele K."/>
            <person name="Beszteri B."/>
            <person name="Gruber A."/>
            <person name="Heijde M."/>
            <person name="Katinka M."/>
            <person name="Mock T."/>
            <person name="Valentin K."/>
            <person name="Verret F."/>
            <person name="Berges J.A."/>
            <person name="Brownlee C."/>
            <person name="Cadoret J.P."/>
            <person name="Chiovitti A."/>
            <person name="Choi C.J."/>
            <person name="Coesel S."/>
            <person name="De Martino A."/>
            <person name="Detter J.C."/>
            <person name="Durkin C."/>
            <person name="Falciatore A."/>
            <person name="Fournet J."/>
            <person name="Haruta M."/>
            <person name="Huysman M.J."/>
            <person name="Jenkins B.D."/>
            <person name="Jiroutova K."/>
            <person name="Jorgensen R.E."/>
            <person name="Joubert Y."/>
            <person name="Kaplan A."/>
            <person name="Kroger N."/>
            <person name="Kroth P.G."/>
            <person name="La Roche J."/>
            <person name="Lindquist E."/>
            <person name="Lommer M."/>
            <person name="Martin-Jezequel V."/>
            <person name="Lopez P.J."/>
            <person name="Lucas S."/>
            <person name="Mangogna M."/>
            <person name="McGinnis K."/>
            <person name="Medlin L.K."/>
            <person name="Montsant A."/>
            <person name="Oudot-Le Secq M.P."/>
            <person name="Napoli C."/>
            <person name="Obornik M."/>
            <person name="Parker M.S."/>
            <person name="Petit J.L."/>
            <person name="Porcel B.M."/>
            <person name="Poulsen N."/>
            <person name="Robison M."/>
            <person name="Rychlewski L."/>
            <person name="Rynearson T.A."/>
            <person name="Schmutz J."/>
            <person name="Shapiro H."/>
            <person name="Siaut M."/>
            <person name="Stanley M."/>
            <person name="Sussman M.R."/>
            <person name="Taylor A.R."/>
            <person name="Vardi A."/>
            <person name="von Dassow P."/>
            <person name="Vyverman W."/>
            <person name="Willis A."/>
            <person name="Wyrwicz L.S."/>
            <person name="Rokhsar D.S."/>
            <person name="Weissenbach J."/>
            <person name="Armbrust E.V."/>
            <person name="Green B.R."/>
            <person name="Van de Peer Y."/>
            <person name="Grigoriev I.V."/>
        </authorList>
    </citation>
    <scope>NUCLEOTIDE SEQUENCE [LARGE SCALE GENOMIC DNA]</scope>
    <source>
        <strain evidence="5 6">CCMP1335</strain>
    </source>
</reference>
<feature type="compositionally biased region" description="Polar residues" evidence="2">
    <location>
        <begin position="117"/>
        <end position="140"/>
    </location>
</feature>
<dbReference type="InterPro" id="IPR000626">
    <property type="entry name" value="Ubiquitin-like_dom"/>
</dbReference>
<dbReference type="FunFam" id="1.10.260.100:FF:000001">
    <property type="entry name" value="Ubiquilin 1"/>
    <property type="match status" value="1"/>
</dbReference>
<dbReference type="PaxDb" id="35128-Thaps21756"/>
<dbReference type="GO" id="GO:0006511">
    <property type="term" value="P:ubiquitin-dependent protein catabolic process"/>
    <property type="evidence" value="ECO:0000318"/>
    <property type="project" value="GO_Central"/>
</dbReference>
<dbReference type="InterPro" id="IPR009060">
    <property type="entry name" value="UBA-like_sf"/>
</dbReference>
<dbReference type="SUPFAM" id="SSF54236">
    <property type="entry name" value="Ubiquitin-like"/>
    <property type="match status" value="1"/>
</dbReference>
<dbReference type="EMBL" id="CM000640">
    <property type="protein sequence ID" value="EED94264.1"/>
    <property type="molecule type" value="Genomic_DNA"/>
</dbReference>
<dbReference type="PROSITE" id="PS50030">
    <property type="entry name" value="UBA"/>
    <property type="match status" value="1"/>
</dbReference>
<dbReference type="CDD" id="cd14399">
    <property type="entry name" value="UBA_PLICs"/>
    <property type="match status" value="1"/>
</dbReference>
<feature type="domain" description="Ubiquitin-like" evidence="4">
    <location>
        <begin position="14"/>
        <end position="89"/>
    </location>
</feature>
<evidence type="ECO:0000259" key="3">
    <source>
        <dbReference type="PROSITE" id="PS50030"/>
    </source>
</evidence>
<dbReference type="Pfam" id="PF00627">
    <property type="entry name" value="UBA"/>
    <property type="match status" value="1"/>
</dbReference>
<name>B8BXT6_THAPS</name>
<dbReference type="InterPro" id="IPR029071">
    <property type="entry name" value="Ubiquitin-like_domsf"/>
</dbReference>
<dbReference type="AlphaFoldDB" id="B8BXT6"/>
<dbReference type="SMART" id="SM00165">
    <property type="entry name" value="UBA"/>
    <property type="match status" value="1"/>
</dbReference>
<evidence type="ECO:0000313" key="6">
    <source>
        <dbReference type="Proteomes" id="UP000001449"/>
    </source>
</evidence>
<feature type="compositionally biased region" description="Low complexity" evidence="2">
    <location>
        <begin position="485"/>
        <end position="499"/>
    </location>
</feature>